<organism evidence="2 3">
    <name type="scientific">Psychrobacter urativorans</name>
    <dbReference type="NCBI Taxonomy" id="45610"/>
    <lineage>
        <taxon>Bacteria</taxon>
        <taxon>Pseudomonadati</taxon>
        <taxon>Pseudomonadota</taxon>
        <taxon>Gammaproteobacteria</taxon>
        <taxon>Moraxellales</taxon>
        <taxon>Moraxellaceae</taxon>
        <taxon>Psychrobacter</taxon>
    </lineage>
</organism>
<dbReference type="KEGG" id="pur:AOC03_04170"/>
<keyword evidence="1" id="KW-0812">Transmembrane</keyword>
<protein>
    <submittedName>
        <fullName evidence="2">Uncharacterized protein</fullName>
    </submittedName>
</protein>
<dbReference type="AlphaFoldDB" id="A0A0M4T705"/>
<dbReference type="EMBL" id="CP012678">
    <property type="protein sequence ID" value="ALF59346.1"/>
    <property type="molecule type" value="Genomic_DNA"/>
</dbReference>
<evidence type="ECO:0000313" key="3">
    <source>
        <dbReference type="Proteomes" id="UP000059847"/>
    </source>
</evidence>
<name>A0A0M4T705_9GAMM</name>
<dbReference type="OrthoDB" id="6647437at2"/>
<gene>
    <name evidence="2" type="ORF">AOC03_04170</name>
</gene>
<proteinExistence type="predicted"/>
<keyword evidence="3" id="KW-1185">Reference proteome</keyword>
<dbReference type="STRING" id="45610.AOC03_04170"/>
<dbReference type="Proteomes" id="UP000059847">
    <property type="component" value="Chromosome"/>
</dbReference>
<feature type="transmembrane region" description="Helical" evidence="1">
    <location>
        <begin position="43"/>
        <end position="61"/>
    </location>
</feature>
<dbReference type="RefSeq" id="WP_062533732.1">
    <property type="nucleotide sequence ID" value="NZ_CP012678.1"/>
</dbReference>
<feature type="transmembrane region" description="Helical" evidence="1">
    <location>
        <begin position="21"/>
        <end position="37"/>
    </location>
</feature>
<sequence>MAHGKSLRIDASIKPSSYLRTWLYVSLTSVFVLLAWLAELSLWQYVLILVVSAAVLSYLALTRPILLHLSQPPLAQRVDQNWQALMRTQRGDALWQANLYKMHRYHLCIHFEFIVIEPYQRPLSVTVFRDQVTADEWRALNILANVVPITAN</sequence>
<evidence type="ECO:0000256" key="1">
    <source>
        <dbReference type="SAM" id="Phobius"/>
    </source>
</evidence>
<evidence type="ECO:0000313" key="2">
    <source>
        <dbReference type="EMBL" id="ALF59346.1"/>
    </source>
</evidence>
<reference evidence="2 3" key="1">
    <citation type="submission" date="2015-09" db="EMBL/GenBank/DDBJ databases">
        <title>Complete genome of Psychrobacter urativorans R10.10B.</title>
        <authorList>
            <person name="See-Too W.S."/>
            <person name="Chan K.G."/>
        </authorList>
    </citation>
    <scope>NUCLEOTIDE SEQUENCE [LARGE SCALE GENOMIC DNA]</scope>
    <source>
        <strain evidence="2 3">R10.10B</strain>
    </source>
</reference>
<keyword evidence="1" id="KW-1133">Transmembrane helix</keyword>
<keyword evidence="1" id="KW-0472">Membrane</keyword>
<accession>A0A0M4T705</accession>